<comment type="similarity">
    <text evidence="1">Belongs to the ABC transporter superfamily.</text>
</comment>
<evidence type="ECO:0000256" key="5">
    <source>
        <dbReference type="ARBA" id="ARBA00022967"/>
    </source>
</evidence>
<dbReference type="InterPro" id="IPR027417">
    <property type="entry name" value="P-loop_NTPase"/>
</dbReference>
<keyword evidence="3" id="KW-0547">Nucleotide-binding</keyword>
<evidence type="ECO:0000313" key="9">
    <source>
        <dbReference type="Proteomes" id="UP000191116"/>
    </source>
</evidence>
<proteinExistence type="inferred from homology"/>
<feature type="domain" description="ABC transporter" evidence="7">
    <location>
        <begin position="4"/>
        <end position="239"/>
    </location>
</feature>
<dbReference type="Gene3D" id="3.40.50.300">
    <property type="entry name" value="P-loop containing nucleotide triphosphate hydrolases"/>
    <property type="match status" value="1"/>
</dbReference>
<organism evidence="8 9">
    <name type="scientific">Photobacterium toruni</name>
    <dbReference type="NCBI Taxonomy" id="1935446"/>
    <lineage>
        <taxon>Bacteria</taxon>
        <taxon>Pseudomonadati</taxon>
        <taxon>Pseudomonadota</taxon>
        <taxon>Gammaproteobacteria</taxon>
        <taxon>Vibrionales</taxon>
        <taxon>Vibrionaceae</taxon>
        <taxon>Photobacterium</taxon>
    </lineage>
</organism>
<keyword evidence="4 8" id="KW-0067">ATP-binding</keyword>
<evidence type="ECO:0000256" key="1">
    <source>
        <dbReference type="ARBA" id="ARBA00005417"/>
    </source>
</evidence>
<evidence type="ECO:0000259" key="7">
    <source>
        <dbReference type="PROSITE" id="PS50893"/>
    </source>
</evidence>
<dbReference type="Proteomes" id="UP000191116">
    <property type="component" value="Unassembled WGS sequence"/>
</dbReference>
<dbReference type="OrthoDB" id="5292475at2"/>
<dbReference type="InterPro" id="IPR003439">
    <property type="entry name" value="ABC_transporter-like_ATP-bd"/>
</dbReference>
<comment type="function">
    <text evidence="6">Part of the ABC transporter complex HmuTUV involved in hemin import. Responsible for energy coupling to the transport system.</text>
</comment>
<dbReference type="GO" id="GO:0016887">
    <property type="term" value="F:ATP hydrolysis activity"/>
    <property type="evidence" value="ECO:0007669"/>
    <property type="project" value="InterPro"/>
</dbReference>
<keyword evidence="2" id="KW-0813">Transport</keyword>
<dbReference type="GO" id="GO:0005524">
    <property type="term" value="F:ATP binding"/>
    <property type="evidence" value="ECO:0007669"/>
    <property type="project" value="UniProtKB-KW"/>
</dbReference>
<dbReference type="PANTHER" id="PTHR42794">
    <property type="entry name" value="HEMIN IMPORT ATP-BINDING PROTEIN HMUV"/>
    <property type="match status" value="1"/>
</dbReference>
<dbReference type="InterPro" id="IPR003593">
    <property type="entry name" value="AAA+_ATPase"/>
</dbReference>
<evidence type="ECO:0000256" key="2">
    <source>
        <dbReference type="ARBA" id="ARBA00022448"/>
    </source>
</evidence>
<evidence type="ECO:0000313" key="8">
    <source>
        <dbReference type="EMBL" id="SKA41682.1"/>
    </source>
</evidence>
<name>A0A1T4TMN2_9GAMM</name>
<dbReference type="FunFam" id="3.40.50.300:FF:000134">
    <property type="entry name" value="Iron-enterobactin ABC transporter ATP-binding protein"/>
    <property type="match status" value="1"/>
</dbReference>
<keyword evidence="8" id="KW-0378">Hydrolase</keyword>
<dbReference type="AlphaFoldDB" id="A0A1T4TMN2"/>
<keyword evidence="5" id="KW-1278">Translocase</keyword>
<evidence type="ECO:0000256" key="3">
    <source>
        <dbReference type="ARBA" id="ARBA00022741"/>
    </source>
</evidence>
<dbReference type="SMART" id="SM00382">
    <property type="entry name" value="AAA"/>
    <property type="match status" value="1"/>
</dbReference>
<dbReference type="SUPFAM" id="SSF52540">
    <property type="entry name" value="P-loop containing nucleoside triphosphate hydrolases"/>
    <property type="match status" value="1"/>
</dbReference>
<dbReference type="Pfam" id="PF00005">
    <property type="entry name" value="ABC_tran"/>
    <property type="match status" value="1"/>
</dbReference>
<dbReference type="CDD" id="cd03214">
    <property type="entry name" value="ABC_Iron-Siderophores_B12_Hemin"/>
    <property type="match status" value="1"/>
</dbReference>
<sequence>MVLLNIENVNYQLNKTTILQNINFKVSAGNSIALLGTNGAGKTTLLRLLLGLIQPTSGMIHLLGKPLTQWPRQAIAQNIAYVPQQHIPHFPFTARQIVEQGCLPKTGFFNSIDQQQQQYIEQVMQQMAITHLQSRTYNTLSGGERQRTLIARALVQQTPIILLDEPTNGLDYGSQIRLLLLLKTIAHEGKTIITITHSPEHTFLFADHVLAMQQGKIIASGSPQKIITSNLIAELYNTQVDDINIGQARFFIPKK</sequence>
<dbReference type="EMBL" id="FUWP01000012">
    <property type="protein sequence ID" value="SKA41682.1"/>
    <property type="molecule type" value="Genomic_DNA"/>
</dbReference>
<dbReference type="RefSeq" id="WP_080175082.1">
    <property type="nucleotide sequence ID" value="NZ_AP024854.1"/>
</dbReference>
<gene>
    <name evidence="8" type="primary">hmuV_2</name>
    <name evidence="8" type="ORF">CZ814_02295</name>
</gene>
<reference evidence="8 9" key="1">
    <citation type="submission" date="2017-02" db="EMBL/GenBank/DDBJ databases">
        <authorList>
            <person name="Peterson S.W."/>
        </authorList>
    </citation>
    <scope>NUCLEOTIDE SEQUENCE [LARGE SCALE GENOMIC DNA]</scope>
    <source>
        <strain evidence="8 9">CECT 9189</strain>
    </source>
</reference>
<protein>
    <submittedName>
        <fullName evidence="8">Hemin import ATP-binding protein HmuV</fullName>
        <ecNumber evidence="8">3.6.3.-</ecNumber>
    </submittedName>
</protein>
<evidence type="ECO:0000256" key="6">
    <source>
        <dbReference type="ARBA" id="ARBA00037066"/>
    </source>
</evidence>
<dbReference type="PANTHER" id="PTHR42794:SF1">
    <property type="entry name" value="HEMIN IMPORT ATP-BINDING PROTEIN HMUV"/>
    <property type="match status" value="1"/>
</dbReference>
<evidence type="ECO:0000256" key="4">
    <source>
        <dbReference type="ARBA" id="ARBA00022840"/>
    </source>
</evidence>
<dbReference type="PROSITE" id="PS50893">
    <property type="entry name" value="ABC_TRANSPORTER_2"/>
    <property type="match status" value="1"/>
</dbReference>
<accession>A0A1T4TMN2</accession>
<dbReference type="EC" id="3.6.3.-" evidence="8"/>